<dbReference type="Proteomes" id="UP000008672">
    <property type="component" value="Unassembled WGS sequence"/>
</dbReference>
<dbReference type="EMBL" id="AFYH01027395">
    <property type="status" value="NOT_ANNOTATED_CDS"/>
    <property type="molecule type" value="Genomic_DNA"/>
</dbReference>
<name>H3B088_LATCH</name>
<dbReference type="Ensembl" id="ENSLACT00000015415.1">
    <property type="protein sequence ID" value="ENSLACP00000015309.1"/>
    <property type="gene ID" value="ENSLACG00000013477.1"/>
</dbReference>
<dbReference type="InterPro" id="IPR028089">
    <property type="entry name" value="DUF4455"/>
</dbReference>
<dbReference type="Pfam" id="PF14643">
    <property type="entry name" value="DUF4455"/>
    <property type="match status" value="1"/>
</dbReference>
<keyword evidence="4" id="KW-1185">Reference proteome</keyword>
<evidence type="ECO:0000313" key="3">
    <source>
        <dbReference type="Ensembl" id="ENSLACP00000015309.1"/>
    </source>
</evidence>
<reference evidence="3" key="3">
    <citation type="submission" date="2025-09" db="UniProtKB">
        <authorList>
            <consortium name="Ensembl"/>
        </authorList>
    </citation>
    <scope>IDENTIFICATION</scope>
</reference>
<dbReference type="EMBL" id="AFYH01027391">
    <property type="status" value="NOT_ANNOTATED_CDS"/>
    <property type="molecule type" value="Genomic_DNA"/>
</dbReference>
<dbReference type="EMBL" id="AFYH01027389">
    <property type="status" value="NOT_ANNOTATED_CDS"/>
    <property type="molecule type" value="Genomic_DNA"/>
</dbReference>
<evidence type="ECO:0000313" key="4">
    <source>
        <dbReference type="Proteomes" id="UP000008672"/>
    </source>
</evidence>
<dbReference type="PANTHER" id="PTHR21444">
    <property type="entry name" value="COILED-COIL DOMAIN-CONTAINING PROTEIN 180"/>
    <property type="match status" value="1"/>
</dbReference>
<accession>H3B088</accession>
<dbReference type="AlphaFoldDB" id="H3B088"/>
<dbReference type="HOGENOM" id="CLU_016947_0_0_1"/>
<protein>
    <recommendedName>
        <fullName evidence="2">DUF4455 domain-containing protein</fullName>
    </recommendedName>
</protein>
<reference evidence="4" key="1">
    <citation type="submission" date="2011-08" db="EMBL/GenBank/DDBJ databases">
        <title>The draft genome of Latimeria chalumnae.</title>
        <authorList>
            <person name="Di Palma F."/>
            <person name="Alfoldi J."/>
            <person name="Johnson J."/>
            <person name="Berlin A."/>
            <person name="Gnerre S."/>
            <person name="Jaffe D."/>
            <person name="MacCallum I."/>
            <person name="Young S."/>
            <person name="Walker B.J."/>
            <person name="Lander E."/>
            <person name="Lindblad-Toh K."/>
        </authorList>
    </citation>
    <scope>NUCLEOTIDE SEQUENCE [LARGE SCALE GENOMIC DNA]</scope>
    <source>
        <strain evidence="4">Wild caught</strain>
    </source>
</reference>
<dbReference type="PANTHER" id="PTHR21444:SF14">
    <property type="entry name" value="COILED-COIL DOMAIN-CONTAINING PROTEIN 180"/>
    <property type="match status" value="1"/>
</dbReference>
<dbReference type="EMBL" id="AFYH01027394">
    <property type="status" value="NOT_ANNOTATED_CDS"/>
    <property type="molecule type" value="Genomic_DNA"/>
</dbReference>
<dbReference type="EMBL" id="AFYH01027388">
    <property type="status" value="NOT_ANNOTATED_CDS"/>
    <property type="molecule type" value="Genomic_DNA"/>
</dbReference>
<feature type="coiled-coil region" evidence="1">
    <location>
        <begin position="131"/>
        <end position="158"/>
    </location>
</feature>
<evidence type="ECO:0000256" key="1">
    <source>
        <dbReference type="SAM" id="Coils"/>
    </source>
</evidence>
<organism evidence="3 4">
    <name type="scientific">Latimeria chalumnae</name>
    <name type="common">Coelacanth</name>
    <dbReference type="NCBI Taxonomy" id="7897"/>
    <lineage>
        <taxon>Eukaryota</taxon>
        <taxon>Metazoa</taxon>
        <taxon>Chordata</taxon>
        <taxon>Craniata</taxon>
        <taxon>Vertebrata</taxon>
        <taxon>Euteleostomi</taxon>
        <taxon>Coelacanthiformes</taxon>
        <taxon>Coelacanthidae</taxon>
        <taxon>Latimeria</taxon>
    </lineage>
</organism>
<keyword evidence="1" id="KW-0175">Coiled coil</keyword>
<feature type="domain" description="DUF4455" evidence="2">
    <location>
        <begin position="128"/>
        <end position="593"/>
    </location>
</feature>
<dbReference type="EMBL" id="AFYH01027393">
    <property type="status" value="NOT_ANNOTATED_CDS"/>
    <property type="molecule type" value="Genomic_DNA"/>
</dbReference>
<dbReference type="GeneTree" id="ENSGT00940000153246"/>
<dbReference type="EMBL" id="AFYH01027390">
    <property type="status" value="NOT_ANNOTATED_CDS"/>
    <property type="molecule type" value="Genomic_DNA"/>
</dbReference>
<sequence length="593" mass="69486">MGEVHIVPSGKVYRQIFDAEVQLVRSLDAARRRSIQYGIPLDSGKIPLVKNLDPLSRGMLSHRQQMWIEGMPNDGITENPVFYRETKISAIEKNKETDEEIAAREVGSLTDIIVSEKTGSDIIQRVSQRRQKLHLEELMKLQKELADLSRDLEPLYLEGGETLLKKLLTSDEKVQQLFKKIESDSDLVTFTIQDLWKLWDDVIQQSLQRKEWIIELDEALKKLEWKRTKMVKDILKTYTLSLEKISFLVPCDVHRYIDKQAMMINQAFLANKRAVAKLYINLIEANLKWEKSLRLKWEDRVQDWKTIQRESFVQKLKETMISERVLKPESLRKEQGLMVQEQKLLNERREQLLQTISGLKPPTCSKKEVHEWWSSFQHLNEEIDSMHVKHMKQFRMLYENICLECLAEIDKLREELLFSQVCTLDEVNYLVNHKLLPLAGNLQRGIEEELDHMDKSLEKLAERTKLQSKFFNKFLQGAAHLWEVHEIGLAHQGSVLQEKLVKCRQLHDAANNVKEATLDMAIDKLRQESCEEELKNTLAYALSVLEDIRVGYEAFHQKEVYIVESFPDTIYTEIISYSRSVSRYFGVKEFVKQ</sequence>
<reference evidence="3" key="2">
    <citation type="submission" date="2025-08" db="UniProtKB">
        <authorList>
            <consortium name="Ensembl"/>
        </authorList>
    </citation>
    <scope>IDENTIFICATION</scope>
</reference>
<proteinExistence type="predicted"/>
<evidence type="ECO:0000259" key="2">
    <source>
        <dbReference type="Pfam" id="PF14643"/>
    </source>
</evidence>
<dbReference type="EMBL" id="AFYH01027392">
    <property type="status" value="NOT_ANNOTATED_CDS"/>
    <property type="molecule type" value="Genomic_DNA"/>
</dbReference>
<dbReference type="EMBL" id="AFYH01027396">
    <property type="status" value="NOT_ANNOTATED_CDS"/>
    <property type="molecule type" value="Genomic_DNA"/>
</dbReference>
<dbReference type="EMBL" id="AFYH01027397">
    <property type="status" value="NOT_ANNOTATED_CDS"/>
    <property type="molecule type" value="Genomic_DNA"/>
</dbReference>